<dbReference type="AlphaFoldDB" id="A0A0P7BUE4"/>
<evidence type="ECO:0000313" key="6">
    <source>
        <dbReference type="EMBL" id="KPM48362.1"/>
    </source>
</evidence>
<dbReference type="PANTHER" id="PTHR43701">
    <property type="entry name" value="MEMBRANE TRANSPORTER PROTEIN MJ0441-RELATED"/>
    <property type="match status" value="1"/>
</dbReference>
<feature type="transmembrane region" description="Helical" evidence="5">
    <location>
        <begin position="99"/>
        <end position="118"/>
    </location>
</feature>
<organism evidence="6 7">
    <name type="scientific">Jiulongibacter sediminis</name>
    <dbReference type="NCBI Taxonomy" id="1605367"/>
    <lineage>
        <taxon>Bacteria</taxon>
        <taxon>Pseudomonadati</taxon>
        <taxon>Bacteroidota</taxon>
        <taxon>Cytophagia</taxon>
        <taxon>Cytophagales</taxon>
        <taxon>Leadbetterellaceae</taxon>
        <taxon>Jiulongibacter</taxon>
    </lineage>
</organism>
<dbReference type="PANTHER" id="PTHR43701:SF5">
    <property type="entry name" value="MEMBRANE TRANSPORTER PROTEIN-RELATED"/>
    <property type="match status" value="1"/>
</dbReference>
<evidence type="ECO:0000256" key="2">
    <source>
        <dbReference type="ARBA" id="ARBA00022692"/>
    </source>
</evidence>
<keyword evidence="2 5" id="KW-0812">Transmembrane</keyword>
<feature type="transmembrane region" description="Helical" evidence="5">
    <location>
        <begin position="172"/>
        <end position="190"/>
    </location>
</feature>
<dbReference type="Pfam" id="PF01925">
    <property type="entry name" value="TauE"/>
    <property type="match status" value="1"/>
</dbReference>
<keyword evidence="3 5" id="KW-1133">Transmembrane helix</keyword>
<dbReference type="InterPro" id="IPR051598">
    <property type="entry name" value="TSUP/Inactive_protease-like"/>
</dbReference>
<name>A0A0P7BUE4_9BACT</name>
<protein>
    <recommendedName>
        <fullName evidence="5">Probable membrane transporter protein</fullName>
    </recommendedName>
</protein>
<keyword evidence="4 5" id="KW-0472">Membrane</keyword>
<dbReference type="OrthoDB" id="560496at2"/>
<keyword evidence="7" id="KW-1185">Reference proteome</keyword>
<evidence type="ECO:0000256" key="3">
    <source>
        <dbReference type="ARBA" id="ARBA00022989"/>
    </source>
</evidence>
<dbReference type="Proteomes" id="UP000050454">
    <property type="component" value="Unassembled WGS sequence"/>
</dbReference>
<keyword evidence="5" id="KW-1003">Cell membrane</keyword>
<sequence>MNLIIQNIELILLFFGIALLYSSVGFGGGSSYLAILTLFGIEFRTLRAISLLCNITVVSNGSFQFYRQGFLKFKKVVPLVLFSIPMAYFGGRIPIQEEIFFIILGFALLLAALLMWIQKSLQMSSVSMNTETWWFNGLIGGSIGFLSGLVGIGGGIFLSPVLYLLKWDEAKVISATASFFILVNSISGLAGQASSPEFQIDLLLALTLMASVALGGLIGTYVGTKRFKAVTVRRATAILVAYVGVRILIKYIG</sequence>
<evidence type="ECO:0000256" key="5">
    <source>
        <dbReference type="RuleBase" id="RU363041"/>
    </source>
</evidence>
<dbReference type="GO" id="GO:0005886">
    <property type="term" value="C:plasma membrane"/>
    <property type="evidence" value="ECO:0007669"/>
    <property type="project" value="UniProtKB-SubCell"/>
</dbReference>
<dbReference type="EMBL" id="LGTQ01000006">
    <property type="protein sequence ID" value="KPM48362.1"/>
    <property type="molecule type" value="Genomic_DNA"/>
</dbReference>
<feature type="transmembrane region" description="Helical" evidence="5">
    <location>
        <begin position="138"/>
        <end position="165"/>
    </location>
</feature>
<feature type="transmembrane region" description="Helical" evidence="5">
    <location>
        <begin position="235"/>
        <end position="252"/>
    </location>
</feature>
<dbReference type="InterPro" id="IPR002781">
    <property type="entry name" value="TM_pro_TauE-like"/>
</dbReference>
<comment type="caution">
    <text evidence="6">The sequence shown here is derived from an EMBL/GenBank/DDBJ whole genome shotgun (WGS) entry which is preliminary data.</text>
</comment>
<proteinExistence type="inferred from homology"/>
<dbReference type="STRING" id="1605367.AFM12_06860"/>
<dbReference type="RefSeq" id="WP_055145764.1">
    <property type="nucleotide sequence ID" value="NZ_JXSZ01000006.1"/>
</dbReference>
<accession>A0A0P7BUE4</accession>
<comment type="subcellular location">
    <subcellularLocation>
        <location evidence="5">Cell membrane</location>
        <topology evidence="5">Multi-pass membrane protein</topology>
    </subcellularLocation>
    <subcellularLocation>
        <location evidence="1">Membrane</location>
        <topology evidence="1">Multi-pass membrane protein</topology>
    </subcellularLocation>
</comment>
<evidence type="ECO:0000256" key="4">
    <source>
        <dbReference type="ARBA" id="ARBA00023136"/>
    </source>
</evidence>
<evidence type="ECO:0000256" key="1">
    <source>
        <dbReference type="ARBA" id="ARBA00004141"/>
    </source>
</evidence>
<feature type="transmembrane region" description="Helical" evidence="5">
    <location>
        <begin position="12"/>
        <end position="39"/>
    </location>
</feature>
<comment type="similarity">
    <text evidence="5">Belongs to the 4-toluene sulfonate uptake permease (TSUP) (TC 2.A.102) family.</text>
</comment>
<gene>
    <name evidence="6" type="ORF">AFM12_06860</name>
</gene>
<feature type="transmembrane region" description="Helical" evidence="5">
    <location>
        <begin position="202"/>
        <end position="223"/>
    </location>
</feature>
<dbReference type="PATRIC" id="fig|1605367.3.peg.2743"/>
<reference evidence="6 7" key="1">
    <citation type="submission" date="2015-07" db="EMBL/GenBank/DDBJ databases">
        <title>The draft genome sequence of Leadbetterella sp. JN14-9.</title>
        <authorList>
            <person name="Liu Y."/>
            <person name="Du J."/>
            <person name="Shao Z."/>
        </authorList>
    </citation>
    <scope>NUCLEOTIDE SEQUENCE [LARGE SCALE GENOMIC DNA]</scope>
    <source>
        <strain evidence="6 7">JN14-9</strain>
    </source>
</reference>
<evidence type="ECO:0000313" key="7">
    <source>
        <dbReference type="Proteomes" id="UP000050454"/>
    </source>
</evidence>